<sequence length="113" mass="12265">MVQSVLEQGQSCLVLAREVLDSERVLQTAVCAASFPWSPGQMPYAFQELGAERGGLLKQQGSSFQEVPLVVGTLGTPGLQREQQQEEAEAGLPERGSDMRNIPPTDATLLPRR</sequence>
<evidence type="ECO:0000313" key="2">
    <source>
        <dbReference type="EMBL" id="TRZ21247.1"/>
    </source>
</evidence>
<evidence type="ECO:0000256" key="1">
    <source>
        <dbReference type="SAM" id="MobiDB-lite"/>
    </source>
</evidence>
<dbReference type="AlphaFoldDB" id="A0A8K1GNL3"/>
<dbReference type="EMBL" id="SWJQ01000129">
    <property type="protein sequence ID" value="TRZ21247.1"/>
    <property type="molecule type" value="Genomic_DNA"/>
</dbReference>
<gene>
    <name evidence="2" type="ORF">HGM15179_005877</name>
</gene>
<name>A0A8K1GNL3_9PASS</name>
<dbReference type="Proteomes" id="UP000796761">
    <property type="component" value="Unassembled WGS sequence"/>
</dbReference>
<reference evidence="2" key="1">
    <citation type="submission" date="2019-04" db="EMBL/GenBank/DDBJ databases">
        <title>Genome assembly of Zosterops borbonicus 15179.</title>
        <authorList>
            <person name="Leroy T."/>
            <person name="Anselmetti Y."/>
            <person name="Tilak M.-K."/>
            <person name="Nabholz B."/>
        </authorList>
    </citation>
    <scope>NUCLEOTIDE SEQUENCE</scope>
    <source>
        <strain evidence="2">HGM_15179</strain>
        <tissue evidence="2">Muscle</tissue>
    </source>
</reference>
<protein>
    <submittedName>
        <fullName evidence="2">Uncharacterized protein</fullName>
    </submittedName>
</protein>
<feature type="region of interest" description="Disordered" evidence="1">
    <location>
        <begin position="76"/>
        <end position="113"/>
    </location>
</feature>
<evidence type="ECO:0000313" key="3">
    <source>
        <dbReference type="Proteomes" id="UP000796761"/>
    </source>
</evidence>
<keyword evidence="3" id="KW-1185">Reference proteome</keyword>
<dbReference type="OrthoDB" id="10456784at2759"/>
<comment type="caution">
    <text evidence="2">The sequence shown here is derived from an EMBL/GenBank/DDBJ whole genome shotgun (WGS) entry which is preliminary data.</text>
</comment>
<proteinExistence type="predicted"/>
<accession>A0A8K1GNL3</accession>
<organism evidence="2 3">
    <name type="scientific">Zosterops borbonicus</name>
    <dbReference type="NCBI Taxonomy" id="364589"/>
    <lineage>
        <taxon>Eukaryota</taxon>
        <taxon>Metazoa</taxon>
        <taxon>Chordata</taxon>
        <taxon>Craniata</taxon>
        <taxon>Vertebrata</taxon>
        <taxon>Euteleostomi</taxon>
        <taxon>Archelosauria</taxon>
        <taxon>Archosauria</taxon>
        <taxon>Dinosauria</taxon>
        <taxon>Saurischia</taxon>
        <taxon>Theropoda</taxon>
        <taxon>Coelurosauria</taxon>
        <taxon>Aves</taxon>
        <taxon>Neognathae</taxon>
        <taxon>Neoaves</taxon>
        <taxon>Telluraves</taxon>
        <taxon>Australaves</taxon>
        <taxon>Passeriformes</taxon>
        <taxon>Sylvioidea</taxon>
        <taxon>Zosteropidae</taxon>
        <taxon>Zosterops</taxon>
    </lineage>
</organism>